<keyword evidence="14 17" id="KW-0472">Membrane</keyword>
<dbReference type="InterPro" id="IPR058240">
    <property type="entry name" value="rSAM_sf"/>
</dbReference>
<dbReference type="Pfam" id="PF08007">
    <property type="entry name" value="JmjC_2"/>
    <property type="match status" value="1"/>
</dbReference>
<evidence type="ECO:0000256" key="4">
    <source>
        <dbReference type="ARBA" id="ARBA00022519"/>
    </source>
</evidence>
<evidence type="ECO:0000256" key="11">
    <source>
        <dbReference type="ARBA" id="ARBA00022989"/>
    </source>
</evidence>
<name>A0ABQ0L326_MYCCL</name>
<dbReference type="Pfam" id="PF12704">
    <property type="entry name" value="MacB_PCD"/>
    <property type="match status" value="2"/>
</dbReference>
<protein>
    <submittedName>
        <fullName evidence="22">Transposase</fullName>
    </submittedName>
</protein>
<keyword evidence="8" id="KW-0547">Nucleotide-binding</keyword>
<dbReference type="InterPro" id="IPR012337">
    <property type="entry name" value="RNaseH-like_sf"/>
</dbReference>
<feature type="transmembrane region" description="Helical" evidence="17">
    <location>
        <begin position="2013"/>
        <end position="2035"/>
    </location>
</feature>
<evidence type="ECO:0000256" key="17">
    <source>
        <dbReference type="SAM" id="Phobius"/>
    </source>
</evidence>
<dbReference type="Gene3D" id="3.30.420.10">
    <property type="entry name" value="Ribonuclease H-like superfamily/Ribonuclease H"/>
    <property type="match status" value="1"/>
</dbReference>
<dbReference type="PANTHER" id="PTHR47515">
    <property type="entry name" value="LOW CALCIUM RESPONSE LOCUS PROTEIN T"/>
    <property type="match status" value="1"/>
</dbReference>
<keyword evidence="2" id="KW-0813">Transport</keyword>
<dbReference type="SUPFAM" id="SSF52833">
    <property type="entry name" value="Thioredoxin-like"/>
    <property type="match status" value="1"/>
</dbReference>
<evidence type="ECO:0000256" key="6">
    <source>
        <dbReference type="ARBA" id="ARBA00022692"/>
    </source>
</evidence>
<evidence type="ECO:0000259" key="19">
    <source>
        <dbReference type="PROSITE" id="PS50994"/>
    </source>
</evidence>
<comment type="similarity">
    <text evidence="15">Belongs to the ABC transporter superfamily. Macrolide exporter (TC 3.A.1.122) family.</text>
</comment>
<dbReference type="Pfam" id="PF13683">
    <property type="entry name" value="rve_3"/>
    <property type="match status" value="1"/>
</dbReference>
<dbReference type="InterPro" id="IPR003838">
    <property type="entry name" value="ABC3_permease_C"/>
</dbReference>
<feature type="transmembrane region" description="Helical" evidence="17">
    <location>
        <begin position="1624"/>
        <end position="1643"/>
    </location>
</feature>
<feature type="transmembrane region" description="Helical" evidence="17">
    <location>
        <begin position="1988"/>
        <end position="2006"/>
    </location>
</feature>
<feature type="transmembrane region" description="Helical" evidence="17">
    <location>
        <begin position="1664"/>
        <end position="1684"/>
    </location>
</feature>
<keyword evidence="16" id="KW-0175">Coiled coil</keyword>
<feature type="transmembrane region" description="Helical" evidence="17">
    <location>
        <begin position="1569"/>
        <end position="1592"/>
    </location>
</feature>
<keyword evidence="11 17" id="KW-1133">Transmembrane helix</keyword>
<keyword evidence="5" id="KW-0949">S-adenosyl-L-methionine</keyword>
<evidence type="ECO:0000256" key="5">
    <source>
        <dbReference type="ARBA" id="ARBA00022691"/>
    </source>
</evidence>
<evidence type="ECO:0000313" key="23">
    <source>
        <dbReference type="Proteomes" id="UP000815677"/>
    </source>
</evidence>
<keyword evidence="23" id="KW-1185">Reference proteome</keyword>
<dbReference type="InterPro" id="IPR003347">
    <property type="entry name" value="JmjC_dom"/>
</dbReference>
<dbReference type="Gene3D" id="1.10.287.470">
    <property type="entry name" value="Helix hairpin bin"/>
    <property type="match status" value="1"/>
</dbReference>
<feature type="domain" description="Integrase catalytic" evidence="19">
    <location>
        <begin position="1"/>
        <end position="152"/>
    </location>
</feature>
<keyword evidence="7" id="KW-0479">Metal-binding</keyword>
<feature type="domain" description="JmjC" evidence="20">
    <location>
        <begin position="448"/>
        <end position="592"/>
    </location>
</feature>
<dbReference type="Gene3D" id="3.40.50.300">
    <property type="entry name" value="P-loop containing nucleotide triphosphate hydrolases"/>
    <property type="match status" value="1"/>
</dbReference>
<dbReference type="InterPro" id="IPR003593">
    <property type="entry name" value="AAA+_ATPase"/>
</dbReference>
<evidence type="ECO:0000313" key="22">
    <source>
        <dbReference type="EMBL" id="GAT45560.1"/>
    </source>
</evidence>
<dbReference type="Pfam" id="PF00005">
    <property type="entry name" value="ABC_tran"/>
    <property type="match status" value="1"/>
</dbReference>
<keyword evidence="3" id="KW-1003">Cell membrane</keyword>
<dbReference type="InterPro" id="IPR017911">
    <property type="entry name" value="MacB-like_ATP-bd"/>
</dbReference>
<dbReference type="Gene3D" id="2.60.120.650">
    <property type="entry name" value="Cupin"/>
    <property type="match status" value="1"/>
</dbReference>
<dbReference type="PANTHER" id="PTHR47515:SF1">
    <property type="entry name" value="BLR2054 PROTEIN"/>
    <property type="match status" value="1"/>
</dbReference>
<dbReference type="SMART" id="SM00382">
    <property type="entry name" value="AAA"/>
    <property type="match status" value="1"/>
</dbReference>
<evidence type="ECO:0000256" key="12">
    <source>
        <dbReference type="ARBA" id="ARBA00023004"/>
    </source>
</evidence>
<dbReference type="SFLD" id="SFLDG01384">
    <property type="entry name" value="thioether_bond_formation_requi"/>
    <property type="match status" value="1"/>
</dbReference>
<feature type="transmembrane region" description="Helical" evidence="17">
    <location>
        <begin position="1716"/>
        <end position="1737"/>
    </location>
</feature>
<dbReference type="EMBL" id="DF841500">
    <property type="protein sequence ID" value="GAT45560.1"/>
    <property type="molecule type" value="Genomic_DNA"/>
</dbReference>
<feature type="domain" description="ABC transporter" evidence="18">
    <location>
        <begin position="1093"/>
        <end position="1328"/>
    </location>
</feature>
<keyword evidence="10" id="KW-0694">RNA-binding</keyword>
<evidence type="ECO:0000256" key="2">
    <source>
        <dbReference type="ARBA" id="ARBA00022448"/>
    </source>
</evidence>
<evidence type="ECO:0000256" key="8">
    <source>
        <dbReference type="ARBA" id="ARBA00022741"/>
    </source>
</evidence>
<dbReference type="Pfam" id="PF01323">
    <property type="entry name" value="DSBA"/>
    <property type="match status" value="1"/>
</dbReference>
<dbReference type="SFLD" id="SFLDS00029">
    <property type="entry name" value="Radical_SAM"/>
    <property type="match status" value="2"/>
</dbReference>
<reference evidence="22" key="1">
    <citation type="submission" date="2014-09" db="EMBL/GenBank/DDBJ databases">
        <title>Genome sequence of the luminous mushroom Mycena chlorophos for searching fungal bioluminescence genes.</title>
        <authorList>
            <person name="Tanaka Y."/>
            <person name="Kasuga D."/>
            <person name="Oba Y."/>
            <person name="Hase S."/>
            <person name="Sato K."/>
            <person name="Oba Y."/>
            <person name="Sakakibara Y."/>
        </authorList>
    </citation>
    <scope>NUCLEOTIDE SEQUENCE</scope>
</reference>
<evidence type="ECO:0000256" key="9">
    <source>
        <dbReference type="ARBA" id="ARBA00022840"/>
    </source>
</evidence>
<dbReference type="SFLD" id="SFLDG01072">
    <property type="entry name" value="dehydrogenase_like"/>
    <property type="match status" value="1"/>
</dbReference>
<dbReference type="SFLD" id="SFLDG01386">
    <property type="entry name" value="main_SPASM_domain-containing"/>
    <property type="match status" value="2"/>
</dbReference>
<evidence type="ECO:0000259" key="20">
    <source>
        <dbReference type="PROSITE" id="PS51184"/>
    </source>
</evidence>
<accession>A0ABQ0L326</accession>
<dbReference type="PROSITE" id="PS50893">
    <property type="entry name" value="ABC_TRANSPORTER_2"/>
    <property type="match status" value="1"/>
</dbReference>
<dbReference type="Pfam" id="PF25967">
    <property type="entry name" value="RND-MFP_C"/>
    <property type="match status" value="1"/>
</dbReference>
<dbReference type="SUPFAM" id="SSF51197">
    <property type="entry name" value="Clavaminate synthase-like"/>
    <property type="match status" value="1"/>
</dbReference>
<proteinExistence type="inferred from homology"/>
<feature type="coiled-coil region" evidence="16">
    <location>
        <begin position="878"/>
        <end position="937"/>
    </location>
</feature>
<dbReference type="InterPro" id="IPR025857">
    <property type="entry name" value="MacB_PCD"/>
</dbReference>
<dbReference type="InterPro" id="IPR013785">
    <property type="entry name" value="Aldolase_TIM"/>
</dbReference>
<dbReference type="InterPro" id="IPR026337">
    <property type="entry name" value="AKG_HExxH"/>
</dbReference>
<dbReference type="InterPro" id="IPR058627">
    <property type="entry name" value="MdtA-like_C"/>
</dbReference>
<feature type="domain" description="Radical SAM core" evidence="21">
    <location>
        <begin position="2319"/>
        <end position="2553"/>
    </location>
</feature>
<keyword evidence="13" id="KW-0411">Iron-sulfur</keyword>
<dbReference type="InterPro" id="IPR007197">
    <property type="entry name" value="rSAM"/>
</dbReference>
<gene>
    <name evidence="22" type="ORF">MCHLO_03131</name>
</gene>
<evidence type="ECO:0000256" key="3">
    <source>
        <dbReference type="ARBA" id="ARBA00022475"/>
    </source>
</evidence>
<dbReference type="SUPFAM" id="SSF102114">
    <property type="entry name" value="Radical SAM enzymes"/>
    <property type="match status" value="1"/>
</dbReference>
<organism evidence="22 23">
    <name type="scientific">Mycena chlorophos</name>
    <name type="common">Agaric fungus</name>
    <name type="synonym">Agaricus chlorophos</name>
    <dbReference type="NCBI Taxonomy" id="658473"/>
    <lineage>
        <taxon>Eukaryota</taxon>
        <taxon>Fungi</taxon>
        <taxon>Dikarya</taxon>
        <taxon>Basidiomycota</taxon>
        <taxon>Agaricomycotina</taxon>
        <taxon>Agaricomycetes</taxon>
        <taxon>Agaricomycetidae</taxon>
        <taxon>Agaricales</taxon>
        <taxon>Marasmiineae</taxon>
        <taxon>Mycenaceae</taxon>
        <taxon>Mycena</taxon>
    </lineage>
</organism>
<dbReference type="InterPro" id="IPR001584">
    <property type="entry name" value="Integrase_cat-core"/>
</dbReference>
<comment type="subcellular location">
    <subcellularLocation>
        <location evidence="1">Cell inner membrane</location>
        <topology evidence="1">Multi-pass membrane protein</topology>
    </subcellularLocation>
</comment>
<dbReference type="SFLD" id="SFLDG01067">
    <property type="entry name" value="SPASM/twitch_domain_containing"/>
    <property type="match status" value="2"/>
</dbReference>
<dbReference type="PROSITE" id="PS50994">
    <property type="entry name" value="INTEGRASE"/>
    <property type="match status" value="1"/>
</dbReference>
<dbReference type="Proteomes" id="UP000815677">
    <property type="component" value="Unassembled WGS sequence"/>
</dbReference>
<dbReference type="PROSITE" id="PS00211">
    <property type="entry name" value="ABC_TRANSPORTER_1"/>
    <property type="match status" value="1"/>
</dbReference>
<dbReference type="CDD" id="cd01335">
    <property type="entry name" value="Radical_SAM"/>
    <property type="match status" value="1"/>
</dbReference>
<dbReference type="Pfam" id="PF02687">
    <property type="entry name" value="FtsX"/>
    <property type="match status" value="1"/>
</dbReference>
<dbReference type="NCBIfam" id="TIGR04267">
    <property type="entry name" value="mod_HExxH"/>
    <property type="match status" value="1"/>
</dbReference>
<sequence length="3083" mass="340762">MDFVSDALFDGRRFRMLTVVDHFTHECLDIVVDQSLRGEHVADTMTRLVAQRGKPAAIKVDNGSEFAGKVMDRWAYENGVELDFSRRGTPTDNALVESFNGRLRQECLNEHWFLSLTDARSKIDAWRDFYNEERPHTALAWKTPAEFAREHGVKRATKQAGKCRARERGGMSEHSIDVSEASRRNGIAPNGRHYNALLRVVRVNSSFCEALAAVPGRGKNSSVANAKQLPRALLDALDQALSIPSPINKVGPVISIYDEEVVSEERPLIENFFGLSLAEKHTGPNKVFFNTGVESLRIEVVVRGVRALFSDAHSSEPNNSQSVEKAGSWRVDASAAETQTITLEPGEAMIIPVETTPYRFLNDVLTPNFFENHYEKEPALSRTSFDFDLTFDSIFGVLPAVHEAGHIRYINEHTGVLGIDPKLIEGKLAAFSKDPQVAYRRLFDSNEFSFAIQSLESYFPQVQRFADWIGEFLNCRFSTTAFVSPPNSAATKPHYDKSEVFAAQLHGKKIWSLSPPVDALPTMRNFDVPVDDTVNLNPFARYELNPGDLLYVPRGWVHGVVNHSDTPSIHLSFVGFVDAWVSVFGNLMDAAYIKLRNLPTWRESVSAFSIKGSGTEARIRTMSEQLIAEMLDLLSDRPERFLDHCLNGSEQRFLVNEAKSSIDYIDREEDAWIELVGVHHVWRRADDAKHVRLSTDNINFFEVDDRIYSALLKGRVNVGEMAASNQFSEDSLLASLKVYLAKPKLRRSSLSIETVQQGAFGFSVAAYGTFSAKDQKLFTSPSPATVEEIVAIPGTMVKKGDVLLRLVNSHLVEQLSVANAAVDNAVLAVKEANLNAKVDVANGIAKVRELEGQLRLKSSQLDALKPLAERGIFSKFDLMKLEQEVDDLKSQLDTQRGNAALQKDIGESRIQVKEEALSQARGALDQAKNDLAGLEVRSSIDGLVQEVYVALGQSVALGDKLAQVSGRDKLIANLKVPQSRAPYVAVGARVRLHIDGRDFDGEVLRIDPKVRDGAVQVDVVPLTALPESVRASESVTADISAAVSNSTLYVQQNGEFLPYENREVLVLSGNELVKRQVQFGSSSGKYVEVASGMQAGDRAVTEEVQTQALRGIELKVEQGDYIAITGPSGCGKSTLLNVLGLLDTVSSGTYTLAGHDVGSLSFDQRADIRNKSIGFVFQSFLLLPNLSILENVSLPLTYARPQRPELTERAGELLERVGLGHRKSHKPSQLSGGQQQRAAIARALVMQPDLLLLDEPTGNLDEETSGSIMSLLDELNDKNTTIVLVTHEPEFAQRAKKIVHIRDGRARLYTFSVVLILAAILAMLATVASLNNLFLYTDLPYPKSNELIEVHAKITSGDQLLIGNAPKLALEWEQALSEKGRFALARRSSASVRVTNLDQNVPISYIDQNYFEVLGVAPKFGKDFGGLAATQIDGHVAVVSAELAGSLFGADEAAIGKFMLIDGVEYQVIGVMARSFESPRSLQSEHEDVWLPLNAEAINVASWRFDSALQLIGRVREAGRSVEAIAQQLTGVTNRTLRDEAKGKIPPSYHITPEAQSLRSAVVGKGYKAGFVMLGAAVLVALLGLSIVSSMLTTRLAKRRPELALHAVLGARGSDLVWNVTLEVGLLLISATLISLPISYYIIGAIKALASESLPRLDELTISPLFIVWLVVAMAVLGGTTSWLSVKQLKRSDIIEEVRGTVKGALGAGEVKRRQLLIAFQFLVICLTGYLGGMILLDAASRLSTRVGYDEHGSAFLEIGLPQGIRSVAAKKDLQSRLEQVLVGSGSAKSLAFVDMPPISKGLALFNVTRTNGDAIGQMTVNGVGQSYLSGIGMQLIQGRLLAEQDYHDHPNSIVLGESAAKLVSPGASPVGQQILIDNDLYTVVGVVNDIVNPIATMPGARLQGYIPFQQFDGVPTFSIFLMGISSFDPQKVAQQVHSIDPSLVVTDVIPTRGLRADLVSEYYVKAGVSLALVALSAIMVVAGVYAVISFMFYGMAIAIATRLAVGARSADLIRLLIAVVQWPLIGTLALYIAFVGLTHHVVVGLFDAQLSKAAMTAFGFASLSTADKELRMKRITSKSISILMMAVALFALLVCNSAFAQTKQSAILKEYARFYHAVNYHWDPNGPNVVEFFSYNCTYCFQAEKFVSYFKKHKPDDVRFQAYEITFDNISWQLSQYAFAAAYLAGVEDKVHDGLFHRFNVEGKPFGTKEDVRSYFQSVGLLQKVQPYLDSKESKDFRMHIYHMAVDDEVVRTPTFIVNGKYAVAWGTDQSPEKFSELVTALAQLSAPGRDVMADLNLMPELVRYEGVDYERNMRFGTGGVLQVILKVAERCNIACTYCYFFFGGDESYKENPAYMSADTIKDFAQFVQGAVSEYNLDLVRIIIHGGEPLMMKKSRMRSMLEEIEQASKGTALQFTIQTNGMLIDDEWVDLFSEHNVYVGISLDGPKEVNDQHRLDKRSRGTYDRTMLGVEKLFEAYRQKKMARPGLLCVVNPKLCKADVLYRHFVEEVGFRNIDFLLPDSNHDNMPPEDAYLYKEYMLELFALYRAETRSDVQIRYFDKFINAMTMHPFFASVLHRFYTQKDVIFTVSSKGDIAPDDILRSTNPDLMRANLSVRSNNLGDVLMSEEMNRLHDVSFTLPTGCVGCEWANVCRGGDVYHRYRSGSGFDNRALGRCWGISRNYRGAAGCTAITDRMTSMHETMEGVAAFAYPCNTLSTDKDTASSDAVHRAILEWINLHLARVLNQGLSERRYASALGFIDRNYDLIAASVIPVLPALGQVGQGQFELDREVLRLLLVLVSLGASGSWSMRLDEEIDGYIGTELVHFGGEITVTSDGRRCEFVFVDNQEHRSSHFQFLNGHWIRESRDVSEFMLSIPFEVSLFCEANRFEDGGLVGNLSLSKTPIKEIRISTQNALHMIQSSFGEGYEWIRRVLKGIVFVTTNDGSTTSGSSSSHPGMIFVSHPISEDHLAAQIIHECAHQYLSLLHQVRPLTKSDHADLYYSTFKRTHRPLYNVLLALHAAINIQKLTARLIENGHRTDYLVREDRSLREEIEQMSSEIRGSDGLTTTGQQLINVAMTGAPHG</sequence>
<dbReference type="InterPro" id="IPR036397">
    <property type="entry name" value="RNaseH_sf"/>
</dbReference>
<keyword evidence="4" id="KW-0997">Cell inner membrane</keyword>
<feature type="transmembrane region" description="Helical" evidence="17">
    <location>
        <begin position="2041"/>
        <end position="2062"/>
    </location>
</feature>
<feature type="transmembrane region" description="Helical" evidence="17">
    <location>
        <begin position="1308"/>
        <end position="1334"/>
    </location>
</feature>
<keyword evidence="6 17" id="KW-0812">Transmembrane</keyword>
<feature type="transmembrane region" description="Helical" evidence="17">
    <location>
        <begin position="2083"/>
        <end position="2101"/>
    </location>
</feature>
<evidence type="ECO:0000256" key="7">
    <source>
        <dbReference type="ARBA" id="ARBA00022723"/>
    </source>
</evidence>
<dbReference type="InterPro" id="IPR023867">
    <property type="entry name" value="Sulphatase_maturase_rSAM"/>
</dbReference>
<dbReference type="SUPFAM" id="SSF53098">
    <property type="entry name" value="Ribonuclease H-like"/>
    <property type="match status" value="1"/>
</dbReference>
<evidence type="ECO:0000256" key="16">
    <source>
        <dbReference type="SAM" id="Coils"/>
    </source>
</evidence>
<evidence type="ECO:0000256" key="13">
    <source>
        <dbReference type="ARBA" id="ARBA00023014"/>
    </source>
</evidence>
<dbReference type="SMART" id="SM00558">
    <property type="entry name" value="JmjC"/>
    <property type="match status" value="1"/>
</dbReference>
<dbReference type="InterPro" id="IPR027417">
    <property type="entry name" value="P-loop_NTPase"/>
</dbReference>
<dbReference type="InterPro" id="IPR036249">
    <property type="entry name" value="Thioredoxin-like_sf"/>
</dbReference>
<dbReference type="PROSITE" id="PS51184">
    <property type="entry name" value="JMJC"/>
    <property type="match status" value="1"/>
</dbReference>
<dbReference type="Gene3D" id="3.20.20.70">
    <property type="entry name" value="Aldolase class I"/>
    <property type="match status" value="1"/>
</dbReference>
<dbReference type="PROSITE" id="PS51918">
    <property type="entry name" value="RADICAL_SAM"/>
    <property type="match status" value="1"/>
</dbReference>
<evidence type="ECO:0000256" key="14">
    <source>
        <dbReference type="ARBA" id="ARBA00023136"/>
    </source>
</evidence>
<dbReference type="InterPro" id="IPR003439">
    <property type="entry name" value="ABC_transporter-like_ATP-bd"/>
</dbReference>
<evidence type="ECO:0000256" key="15">
    <source>
        <dbReference type="ARBA" id="ARBA00038388"/>
    </source>
</evidence>
<dbReference type="InterPro" id="IPR017871">
    <property type="entry name" value="ABC_transporter-like_CS"/>
</dbReference>
<dbReference type="SUPFAM" id="SSF52540">
    <property type="entry name" value="P-loop containing nucleoside triphosphate hydrolases"/>
    <property type="match status" value="1"/>
</dbReference>
<dbReference type="Pfam" id="PF04055">
    <property type="entry name" value="Radical_SAM"/>
    <property type="match status" value="1"/>
</dbReference>
<dbReference type="InterPro" id="IPR001853">
    <property type="entry name" value="DSBA-like_thioredoxin_dom"/>
</dbReference>
<keyword evidence="9" id="KW-0067">ATP-binding</keyword>
<dbReference type="Gene3D" id="3.40.30.10">
    <property type="entry name" value="Glutaredoxin"/>
    <property type="match status" value="1"/>
</dbReference>
<dbReference type="Gene3D" id="2.40.50.100">
    <property type="match status" value="1"/>
</dbReference>
<dbReference type="CDD" id="cd03255">
    <property type="entry name" value="ABC_MJ0796_LolCDE_FtsE"/>
    <property type="match status" value="1"/>
</dbReference>
<evidence type="ECO:0000259" key="18">
    <source>
        <dbReference type="PROSITE" id="PS50893"/>
    </source>
</evidence>
<keyword evidence="12" id="KW-0408">Iron</keyword>
<dbReference type="Gene3D" id="2.40.30.170">
    <property type="match status" value="1"/>
</dbReference>
<evidence type="ECO:0000259" key="21">
    <source>
        <dbReference type="PROSITE" id="PS51918"/>
    </source>
</evidence>
<evidence type="ECO:0000256" key="10">
    <source>
        <dbReference type="ARBA" id="ARBA00022884"/>
    </source>
</evidence>
<evidence type="ECO:0000256" key="1">
    <source>
        <dbReference type="ARBA" id="ARBA00004429"/>
    </source>
</evidence>